<keyword evidence="7" id="KW-1185">Reference proteome</keyword>
<dbReference type="GO" id="GO:0006654">
    <property type="term" value="P:phosphatidic acid biosynthetic process"/>
    <property type="evidence" value="ECO:0007669"/>
    <property type="project" value="TreeGrafter"/>
</dbReference>
<organism evidence="6 7">
    <name type="scientific">Pseudothauera nasutitermitis</name>
    <dbReference type="NCBI Taxonomy" id="2565930"/>
    <lineage>
        <taxon>Bacteria</taxon>
        <taxon>Pseudomonadati</taxon>
        <taxon>Pseudomonadota</taxon>
        <taxon>Betaproteobacteria</taxon>
        <taxon>Rhodocyclales</taxon>
        <taxon>Zoogloeaceae</taxon>
        <taxon>Pseudothauera</taxon>
    </lineage>
</organism>
<keyword evidence="4" id="KW-0812">Transmembrane</keyword>
<dbReference type="RefSeq" id="WP_136348932.1">
    <property type="nucleotide sequence ID" value="NZ_SSOC01000005.1"/>
</dbReference>
<reference evidence="6 7" key="1">
    <citation type="submission" date="2019-04" db="EMBL/GenBank/DDBJ databases">
        <title>Azoarcus nasutitermitis sp. nov. isolated from termite nest.</title>
        <authorList>
            <person name="Lin S.-Y."/>
            <person name="Hameed A."/>
            <person name="Hsu Y.-H."/>
            <person name="Young C.-C."/>
        </authorList>
    </citation>
    <scope>NUCLEOTIDE SEQUENCE [LARGE SCALE GENOMIC DNA]</scope>
    <source>
        <strain evidence="6 7">CC-YHH838</strain>
    </source>
</reference>
<keyword evidence="2 6" id="KW-0808">Transferase</keyword>
<feature type="transmembrane region" description="Helical" evidence="4">
    <location>
        <begin position="7"/>
        <end position="32"/>
    </location>
</feature>
<keyword evidence="4" id="KW-1133">Transmembrane helix</keyword>
<evidence type="ECO:0000313" key="6">
    <source>
        <dbReference type="EMBL" id="THF63771.1"/>
    </source>
</evidence>
<evidence type="ECO:0000313" key="7">
    <source>
        <dbReference type="Proteomes" id="UP000308430"/>
    </source>
</evidence>
<dbReference type="EMBL" id="SSOC01000005">
    <property type="protein sequence ID" value="THF63771.1"/>
    <property type="molecule type" value="Genomic_DNA"/>
</dbReference>
<comment type="caution">
    <text evidence="6">The sequence shown here is derived from an EMBL/GenBank/DDBJ whole genome shotgun (WGS) entry which is preliminary data.</text>
</comment>
<evidence type="ECO:0000256" key="4">
    <source>
        <dbReference type="SAM" id="Phobius"/>
    </source>
</evidence>
<name>A0A4S4AUV5_9RHOO</name>
<evidence type="ECO:0000256" key="1">
    <source>
        <dbReference type="ARBA" id="ARBA00005189"/>
    </source>
</evidence>
<evidence type="ECO:0000256" key="3">
    <source>
        <dbReference type="ARBA" id="ARBA00023315"/>
    </source>
</evidence>
<feature type="domain" description="Phospholipid/glycerol acyltransferase" evidence="5">
    <location>
        <begin position="71"/>
        <end position="185"/>
    </location>
</feature>
<gene>
    <name evidence="6" type="ORF">E6C76_14385</name>
</gene>
<dbReference type="SUPFAM" id="SSF69593">
    <property type="entry name" value="Glycerol-3-phosphate (1)-acyltransferase"/>
    <property type="match status" value="1"/>
</dbReference>
<comment type="pathway">
    <text evidence="1">Lipid metabolism.</text>
</comment>
<evidence type="ECO:0000256" key="2">
    <source>
        <dbReference type="ARBA" id="ARBA00022679"/>
    </source>
</evidence>
<dbReference type="Pfam" id="PF01553">
    <property type="entry name" value="Acyltransferase"/>
    <property type="match status" value="1"/>
</dbReference>
<dbReference type="InterPro" id="IPR002123">
    <property type="entry name" value="Plipid/glycerol_acylTrfase"/>
</dbReference>
<dbReference type="GO" id="GO:0003841">
    <property type="term" value="F:1-acylglycerol-3-phosphate O-acyltransferase activity"/>
    <property type="evidence" value="ECO:0007669"/>
    <property type="project" value="TreeGrafter"/>
</dbReference>
<keyword evidence="3 6" id="KW-0012">Acyltransferase</keyword>
<dbReference type="PANTHER" id="PTHR10434">
    <property type="entry name" value="1-ACYL-SN-GLYCEROL-3-PHOSPHATE ACYLTRANSFERASE"/>
    <property type="match status" value="1"/>
</dbReference>
<sequence>MFVFRSVLFALILVVVTLPYAIFGTLLFPFSARVRHRLITFWAPLMQWFIWHVLGIRYRVIGRENIPAGAAVVLAKHQSAWETIAFQKIFPPLCFVLKRELLRIPFFGWALAQVPGIAIDRAAGKDALAQVIEQGCERLKEGYWIVVFPEGTRVAPGATRRYKPGGALLARRARVPVVPVAHNAGEFWQRNAFFKRPGEITVSIGPVIQTTGRRTEAINAEAERWIEAEMHRLFPHHYQDGKAPQQAGDAAAD</sequence>
<dbReference type="AlphaFoldDB" id="A0A4S4AUV5"/>
<dbReference type="SMART" id="SM00563">
    <property type="entry name" value="PlsC"/>
    <property type="match status" value="1"/>
</dbReference>
<protein>
    <submittedName>
        <fullName evidence="6">1-acyl-sn-glycerol-3-phosphate acyltransferase</fullName>
    </submittedName>
</protein>
<accession>A0A4S4AUV5</accession>
<evidence type="ECO:0000259" key="5">
    <source>
        <dbReference type="SMART" id="SM00563"/>
    </source>
</evidence>
<proteinExistence type="predicted"/>
<keyword evidence="4" id="KW-0472">Membrane</keyword>
<dbReference type="OrthoDB" id="9812274at2"/>
<dbReference type="Proteomes" id="UP000308430">
    <property type="component" value="Unassembled WGS sequence"/>
</dbReference>
<dbReference type="PANTHER" id="PTHR10434:SF40">
    <property type="entry name" value="1-ACYL-SN-GLYCEROL-3-PHOSPHATE ACYLTRANSFERASE"/>
    <property type="match status" value="1"/>
</dbReference>
<feature type="transmembrane region" description="Helical" evidence="4">
    <location>
        <begin position="38"/>
        <end position="56"/>
    </location>
</feature>
<dbReference type="CDD" id="cd07989">
    <property type="entry name" value="LPLAT_AGPAT-like"/>
    <property type="match status" value="1"/>
</dbReference>